<dbReference type="GO" id="GO:0005506">
    <property type="term" value="F:iron ion binding"/>
    <property type="evidence" value="ECO:0007669"/>
    <property type="project" value="InterPro"/>
</dbReference>
<comment type="similarity">
    <text evidence="4 14">Belongs to the cytochrome P450 family.</text>
</comment>
<keyword evidence="9 14" id="KW-0560">Oxidoreductase</keyword>
<dbReference type="SUPFAM" id="SSF48264">
    <property type="entry name" value="Cytochrome P450"/>
    <property type="match status" value="1"/>
</dbReference>
<evidence type="ECO:0000256" key="14">
    <source>
        <dbReference type="RuleBase" id="RU000461"/>
    </source>
</evidence>
<keyword evidence="18" id="KW-1185">Reference proteome</keyword>
<dbReference type="GO" id="GO:0019373">
    <property type="term" value="P:epoxygenase P450 pathway"/>
    <property type="evidence" value="ECO:0007669"/>
    <property type="project" value="TreeGrafter"/>
</dbReference>
<feature type="binding site" description="axial binding residue" evidence="13">
    <location>
        <position position="529"/>
    </location>
    <ligand>
        <name>heme</name>
        <dbReference type="ChEBI" id="CHEBI:30413"/>
    </ligand>
    <ligandPart>
        <name>Fe</name>
        <dbReference type="ChEBI" id="CHEBI:18248"/>
    </ligandPart>
</feature>
<dbReference type="InterPro" id="IPR017972">
    <property type="entry name" value="Cyt_P450_CS"/>
</dbReference>
<keyword evidence="16" id="KW-0812">Transmembrane</keyword>
<dbReference type="PANTHER" id="PTHR24300">
    <property type="entry name" value="CYTOCHROME P450 508A4-RELATED"/>
    <property type="match status" value="1"/>
</dbReference>
<dbReference type="Pfam" id="PF00067">
    <property type="entry name" value="p450"/>
    <property type="match status" value="2"/>
</dbReference>
<dbReference type="InterPro" id="IPR020469">
    <property type="entry name" value="Cyt_P450_CYP2_fam"/>
</dbReference>
<dbReference type="GO" id="GO:0019825">
    <property type="term" value="F:oxygen binding"/>
    <property type="evidence" value="ECO:0007669"/>
    <property type="project" value="InterPro"/>
</dbReference>
<dbReference type="GO" id="GO:0008392">
    <property type="term" value="F:arachidonate epoxygenase activity"/>
    <property type="evidence" value="ECO:0007669"/>
    <property type="project" value="TreeGrafter"/>
</dbReference>
<organism evidence="17 18">
    <name type="scientific">Myodes glareolus</name>
    <name type="common">Bank vole</name>
    <name type="synonym">Clethrionomys glareolus</name>
    <dbReference type="NCBI Taxonomy" id="447135"/>
    <lineage>
        <taxon>Eukaryota</taxon>
        <taxon>Metazoa</taxon>
        <taxon>Chordata</taxon>
        <taxon>Craniata</taxon>
        <taxon>Vertebrata</taxon>
        <taxon>Euteleostomi</taxon>
        <taxon>Mammalia</taxon>
        <taxon>Eutheria</taxon>
        <taxon>Euarchontoglires</taxon>
        <taxon>Glires</taxon>
        <taxon>Rodentia</taxon>
        <taxon>Myomorpha</taxon>
        <taxon>Muroidea</taxon>
        <taxon>Cricetidae</taxon>
        <taxon>Arvicolinae</taxon>
        <taxon>Myodes</taxon>
    </lineage>
</organism>
<evidence type="ECO:0000256" key="16">
    <source>
        <dbReference type="SAM" id="Phobius"/>
    </source>
</evidence>
<comment type="cofactor">
    <cofactor evidence="1 13">
        <name>heme</name>
        <dbReference type="ChEBI" id="CHEBI:30413"/>
    </cofactor>
</comment>
<evidence type="ECO:0000256" key="2">
    <source>
        <dbReference type="ARBA" id="ARBA00004174"/>
    </source>
</evidence>
<evidence type="ECO:0000256" key="10">
    <source>
        <dbReference type="ARBA" id="ARBA00023004"/>
    </source>
</evidence>
<dbReference type="EMBL" id="JBBHLL010000517">
    <property type="protein sequence ID" value="KAK7801146.1"/>
    <property type="molecule type" value="Genomic_DNA"/>
</dbReference>
<evidence type="ECO:0000256" key="9">
    <source>
        <dbReference type="ARBA" id="ARBA00023002"/>
    </source>
</evidence>
<evidence type="ECO:0000256" key="8">
    <source>
        <dbReference type="ARBA" id="ARBA00022848"/>
    </source>
</evidence>
<dbReference type="FunFam" id="1.10.630.10:FF:000176">
    <property type="entry name" value="Uncharacterized protein"/>
    <property type="match status" value="1"/>
</dbReference>
<dbReference type="PRINTS" id="PR00463">
    <property type="entry name" value="EP450I"/>
</dbReference>
<keyword evidence="6 13" id="KW-0479">Metal-binding</keyword>
<proteinExistence type="inferred from homology"/>
<dbReference type="GO" id="GO:0006805">
    <property type="term" value="P:xenobiotic metabolic process"/>
    <property type="evidence" value="ECO:0007669"/>
    <property type="project" value="TreeGrafter"/>
</dbReference>
<dbReference type="PRINTS" id="PR01957">
    <property type="entry name" value="EP450ICYP2F"/>
</dbReference>
<dbReference type="AlphaFoldDB" id="A0AAW0HFL7"/>
<evidence type="ECO:0000256" key="11">
    <source>
        <dbReference type="ARBA" id="ARBA00023033"/>
    </source>
</evidence>
<keyword evidence="10 13" id="KW-0408">Iron</keyword>
<evidence type="ECO:0000256" key="3">
    <source>
        <dbReference type="ARBA" id="ARBA00004406"/>
    </source>
</evidence>
<evidence type="ECO:0000256" key="12">
    <source>
        <dbReference type="ARBA" id="ARBA00023136"/>
    </source>
</evidence>
<keyword evidence="11 14" id="KW-0503">Monooxygenase</keyword>
<dbReference type="GO" id="GO:0005789">
    <property type="term" value="C:endoplasmic reticulum membrane"/>
    <property type="evidence" value="ECO:0007669"/>
    <property type="project" value="UniProtKB-SubCell"/>
</dbReference>
<dbReference type="PRINTS" id="PR00385">
    <property type="entry name" value="P450"/>
</dbReference>
<sequence>MANTKHRPQRGDLRSAFGSGGPSQEQRALEVWPPLAPPCQLAESPGSTRKVCRAGRRGLSTLEEPGKGAGQRRGVEKDKLRAGAPLPIPQHTQELQNILAEYWDTGTAAAFSMDGVSTAILLLLLAVISLSLTFTSWGKGQLPPGPKPLPILGNLLQLRSQDLLTSLTKLSKKYGSVYTVYLGPRRVVVLSGYQTVKEALVDKGEEFSGRGSYPVFFNFTKGDGIAFSNGERWKVLRRFSVQILRNFGMGKRSIEERILEEGSFLLEVLRKTEGKPFDPVFILSRSVSNIICSVIFGNRFEYDDERLLTIIRFINDNFQIMSSPWGELYNIFPSLLDWLPGPHRRMFRNFRGMKELIARSVREHQASLDPNSPRDFIDCFLTKMAQEKKDPLSHFQMDTLLMTTHNLLFGGTETVGTTMRHAFLILMKYPKIQARIQEEIDRVVGRARTPSLEDRVNMPYTDAVIHEVQRFADVIPMNLPHRVIRDTHFRGFLIPKTPQEFNPEHFLDANQSFKKSPAFMPFSAGRRLCLGEPLARMELFIFLTSILQNFTLQPLVEPEDIDLTPLSSGLGNLPRPFQLCVQVR</sequence>
<keyword evidence="5 13" id="KW-0349">Heme</keyword>
<dbReference type="PANTHER" id="PTHR24300:SF275">
    <property type="entry name" value="CYTOCHROME P450 2F1"/>
    <property type="match status" value="1"/>
</dbReference>
<dbReference type="InterPro" id="IPR036396">
    <property type="entry name" value="Cyt_P450_sf"/>
</dbReference>
<dbReference type="GO" id="GO:0020037">
    <property type="term" value="F:heme binding"/>
    <property type="evidence" value="ECO:0007669"/>
    <property type="project" value="InterPro"/>
</dbReference>
<feature type="region of interest" description="Disordered" evidence="15">
    <location>
        <begin position="57"/>
        <end position="78"/>
    </location>
</feature>
<dbReference type="InterPro" id="IPR050182">
    <property type="entry name" value="Cytochrome_P450_fam2"/>
</dbReference>
<keyword evidence="12 16" id="KW-0472">Membrane</keyword>
<accession>A0AAW0HFL7</accession>
<evidence type="ECO:0000256" key="6">
    <source>
        <dbReference type="ARBA" id="ARBA00022723"/>
    </source>
</evidence>
<evidence type="ECO:0000256" key="7">
    <source>
        <dbReference type="ARBA" id="ARBA00022824"/>
    </source>
</evidence>
<evidence type="ECO:0000256" key="4">
    <source>
        <dbReference type="ARBA" id="ARBA00010617"/>
    </source>
</evidence>
<keyword evidence="16" id="KW-1133">Transmembrane helix</keyword>
<comment type="caution">
    <text evidence="17">The sequence shown here is derived from an EMBL/GenBank/DDBJ whole genome shotgun (WGS) entry which is preliminary data.</text>
</comment>
<dbReference type="Proteomes" id="UP001488838">
    <property type="component" value="Unassembled WGS sequence"/>
</dbReference>
<dbReference type="GO" id="GO:0016712">
    <property type="term" value="F:oxidoreductase activity, acting on paired donors, with incorporation or reduction of molecular oxygen, reduced flavin or flavoprotein as one donor, and incorporation of one atom of oxygen"/>
    <property type="evidence" value="ECO:0007669"/>
    <property type="project" value="TreeGrafter"/>
</dbReference>
<feature type="transmembrane region" description="Helical" evidence="16">
    <location>
        <begin position="119"/>
        <end position="138"/>
    </location>
</feature>
<evidence type="ECO:0000256" key="5">
    <source>
        <dbReference type="ARBA" id="ARBA00022617"/>
    </source>
</evidence>
<evidence type="ECO:0000256" key="15">
    <source>
        <dbReference type="SAM" id="MobiDB-lite"/>
    </source>
</evidence>
<evidence type="ECO:0000256" key="1">
    <source>
        <dbReference type="ARBA" id="ARBA00001971"/>
    </source>
</evidence>
<dbReference type="Gene3D" id="1.10.630.10">
    <property type="entry name" value="Cytochrome P450"/>
    <property type="match status" value="1"/>
</dbReference>
<keyword evidence="7" id="KW-0256">Endoplasmic reticulum</keyword>
<evidence type="ECO:0000256" key="13">
    <source>
        <dbReference type="PIRSR" id="PIRSR602401-1"/>
    </source>
</evidence>
<feature type="region of interest" description="Disordered" evidence="15">
    <location>
        <begin position="1"/>
        <end position="30"/>
    </location>
</feature>
<dbReference type="InterPro" id="IPR002401">
    <property type="entry name" value="Cyt_P450_E_grp-I"/>
</dbReference>
<evidence type="ECO:0000313" key="17">
    <source>
        <dbReference type="EMBL" id="KAK7801146.1"/>
    </source>
</evidence>
<gene>
    <name evidence="17" type="ORF">U0070_007060</name>
</gene>
<reference evidence="17 18" key="1">
    <citation type="journal article" date="2023" name="bioRxiv">
        <title>Conserved and derived expression patterns and positive selection on dental genes reveal complex evolutionary context of ever-growing rodent molars.</title>
        <authorList>
            <person name="Calamari Z.T."/>
            <person name="Song A."/>
            <person name="Cohen E."/>
            <person name="Akter M."/>
            <person name="Roy R.D."/>
            <person name="Hallikas O."/>
            <person name="Christensen M.M."/>
            <person name="Li P."/>
            <person name="Marangoni P."/>
            <person name="Jernvall J."/>
            <person name="Klein O.D."/>
        </authorList>
    </citation>
    <scope>NUCLEOTIDE SEQUENCE [LARGE SCALE GENOMIC DNA]</scope>
    <source>
        <strain evidence="17">V071</strain>
    </source>
</reference>
<dbReference type="PROSITE" id="PS00086">
    <property type="entry name" value="CYTOCHROME_P450"/>
    <property type="match status" value="1"/>
</dbReference>
<evidence type="ECO:0000313" key="18">
    <source>
        <dbReference type="Proteomes" id="UP001488838"/>
    </source>
</evidence>
<dbReference type="InterPro" id="IPR001128">
    <property type="entry name" value="Cyt_P450"/>
</dbReference>
<comment type="subcellular location">
    <subcellularLocation>
        <location evidence="3">Endoplasmic reticulum membrane</location>
        <topology evidence="3">Peripheral membrane protein</topology>
    </subcellularLocation>
    <subcellularLocation>
        <location evidence="2">Microsome membrane</location>
        <topology evidence="2">Peripheral membrane protein</topology>
    </subcellularLocation>
</comment>
<keyword evidence="8" id="KW-0492">Microsome</keyword>
<name>A0AAW0HFL7_MYOGA</name>
<protein>
    <submittedName>
        <fullName evidence="17">Uncharacterized protein</fullName>
    </submittedName>
</protein>